<dbReference type="Pfam" id="PF00090">
    <property type="entry name" value="TSP_1"/>
    <property type="match status" value="5"/>
</dbReference>
<dbReference type="PANTHER" id="PTHR22906:SF21">
    <property type="entry name" value="SEMA DOMAIN-CONTAINING PROTEIN"/>
    <property type="match status" value="1"/>
</dbReference>
<evidence type="ECO:0000313" key="4">
    <source>
        <dbReference type="Ensembl" id="ENSPMEP00000002050.1"/>
    </source>
</evidence>
<dbReference type="PROSITE" id="PS50092">
    <property type="entry name" value="TSP1"/>
    <property type="match status" value="5"/>
</dbReference>
<evidence type="ECO:0000256" key="2">
    <source>
        <dbReference type="ARBA" id="ARBA00023157"/>
    </source>
</evidence>
<evidence type="ECO:0000256" key="3">
    <source>
        <dbReference type="SAM" id="SignalP"/>
    </source>
</evidence>
<dbReference type="FunFam" id="2.20.100.10:FF:000002">
    <property type="entry name" value="Unc-5 netrin receptor C"/>
    <property type="match status" value="1"/>
</dbReference>
<keyword evidence="2" id="KW-1015">Disulfide bond</keyword>
<dbReference type="InterPro" id="IPR036383">
    <property type="entry name" value="TSP1_rpt_sf"/>
</dbReference>
<dbReference type="Proteomes" id="UP000261480">
    <property type="component" value="Unplaced"/>
</dbReference>
<keyword evidence="3" id="KW-0732">Signal</keyword>
<feature type="chain" id="PRO_5017475720" evidence="3">
    <location>
        <begin position="26"/>
        <end position="331"/>
    </location>
</feature>
<evidence type="ECO:0000256" key="1">
    <source>
        <dbReference type="ARBA" id="ARBA00022737"/>
    </source>
</evidence>
<proteinExistence type="predicted"/>
<dbReference type="SMART" id="SM00209">
    <property type="entry name" value="TSP1"/>
    <property type="match status" value="5"/>
</dbReference>
<reference evidence="4" key="2">
    <citation type="submission" date="2025-09" db="UniProtKB">
        <authorList>
            <consortium name="Ensembl"/>
        </authorList>
    </citation>
    <scope>IDENTIFICATION</scope>
</reference>
<accession>A0A3B3WGU5</accession>
<dbReference type="PRINTS" id="PR01705">
    <property type="entry name" value="TSP1REPEAT"/>
</dbReference>
<name>A0A3B3WGU5_9TELE</name>
<dbReference type="PANTHER" id="PTHR22906">
    <property type="entry name" value="PROPERDIN"/>
    <property type="match status" value="1"/>
</dbReference>
<organism evidence="4 5">
    <name type="scientific">Poecilia mexicana</name>
    <dbReference type="NCBI Taxonomy" id="48701"/>
    <lineage>
        <taxon>Eukaryota</taxon>
        <taxon>Metazoa</taxon>
        <taxon>Chordata</taxon>
        <taxon>Craniata</taxon>
        <taxon>Vertebrata</taxon>
        <taxon>Euteleostomi</taxon>
        <taxon>Actinopterygii</taxon>
        <taxon>Neopterygii</taxon>
        <taxon>Teleostei</taxon>
        <taxon>Neoteleostei</taxon>
        <taxon>Acanthomorphata</taxon>
        <taxon>Ovalentaria</taxon>
        <taxon>Atherinomorphae</taxon>
        <taxon>Cyprinodontiformes</taxon>
        <taxon>Poeciliidae</taxon>
        <taxon>Poeciliinae</taxon>
        <taxon>Poecilia</taxon>
    </lineage>
</organism>
<reference evidence="4" key="1">
    <citation type="submission" date="2025-08" db="UniProtKB">
        <authorList>
            <consortium name="Ensembl"/>
        </authorList>
    </citation>
    <scope>IDENTIFICATION</scope>
</reference>
<dbReference type="SUPFAM" id="SSF82895">
    <property type="entry name" value="TSP-1 type 1 repeat"/>
    <property type="match status" value="5"/>
</dbReference>
<evidence type="ECO:0000313" key="5">
    <source>
        <dbReference type="Proteomes" id="UP000261480"/>
    </source>
</evidence>
<dbReference type="FunFam" id="2.20.100.10:FF:000007">
    <property type="entry name" value="Thrombospondin 1"/>
    <property type="match status" value="2"/>
</dbReference>
<dbReference type="Gene3D" id="2.20.100.10">
    <property type="entry name" value="Thrombospondin type-1 (TSP1) repeat"/>
    <property type="match status" value="5"/>
</dbReference>
<keyword evidence="5" id="KW-1185">Reference proteome</keyword>
<dbReference type="InterPro" id="IPR052065">
    <property type="entry name" value="Compl_asym_regulator"/>
</dbReference>
<feature type="signal peptide" evidence="3">
    <location>
        <begin position="1"/>
        <end position="25"/>
    </location>
</feature>
<protein>
    <submittedName>
        <fullName evidence="4">Uncharacterized protein</fullName>
    </submittedName>
</protein>
<sequence length="331" mass="36065">MSAIYSLRCLSYSFLCVCVPLIVHGSWSSWSAWSECDGCAGSSVRTRQCNSPPARFGGLPCLGESRRTFNYKLYTEYLEYWSVLCPDSVGPWLLWSQWSSCSVSCGGGQQSRSRTCTSPPCHGVSRQSKMCNTQLCPIDGGLSAWGPWSPCSLSCGGLGVKARSRTCTEPAPAHGGRDCQGPRQETTYCQAPDCPVDGGWSRWSPWSHCDQRCGGGRSIRTRSCSSPPPKNGGRKCLGEKNQVKPCNTKPCVDGAWTPWSVWSDCSVTCSQGTRVRTRACINPPPRNNGSLCSGAARETQHCQTPPCVGWYTPGGRRTHLHFGPYVDHESP</sequence>
<dbReference type="InterPro" id="IPR000884">
    <property type="entry name" value="TSP1_rpt"/>
</dbReference>
<keyword evidence="1" id="KW-0677">Repeat</keyword>
<dbReference type="Ensembl" id="ENSPMET00000013174.1">
    <property type="protein sequence ID" value="ENSPMEP00000002050.1"/>
    <property type="gene ID" value="ENSPMEG00000003065.1"/>
</dbReference>
<dbReference type="AlphaFoldDB" id="A0A3B3WGU5"/>